<sequence>MPSKFGGLAWTALILGVIALFGTKRVLAATRSGRDGDGREDRRPVEPGRYGAIMTIETSTVRVGDLSAYLARPDGGSERGTLLLPMITGIGTQVRAWADELAGRGITALAWDVFHGASTDNTSREDLGAKLGELRDEPALAEQTALLDHLLGDLGCTSAGVMGWCLGGRFALLLAARDQRLSGVVAYHPTVRDPAPPNHELDTVDLSTRITAPVLVAYPEADSVVSHETFGLLQAALQSRARGATFTQHFPGAEHGFSDSARHGASVNAEAFALSWPQTLAFVDTLTFGSGPAR</sequence>
<dbReference type="Proteomes" id="UP000198878">
    <property type="component" value="Unassembled WGS sequence"/>
</dbReference>
<reference evidence="3" key="1">
    <citation type="submission" date="2016-10" db="EMBL/GenBank/DDBJ databases">
        <authorList>
            <person name="Varghese N."/>
            <person name="Submissions S."/>
        </authorList>
    </citation>
    <scope>NUCLEOTIDE SEQUENCE [LARGE SCALE GENOMIC DNA]</scope>
    <source>
        <strain evidence="3">DSM 44654</strain>
    </source>
</reference>
<dbReference type="InterPro" id="IPR002925">
    <property type="entry name" value="Dienelactn_hydro"/>
</dbReference>
<dbReference type="Pfam" id="PF01738">
    <property type="entry name" value="DLH"/>
    <property type="match status" value="1"/>
</dbReference>
<dbReference type="EMBL" id="FNUJ01000010">
    <property type="protein sequence ID" value="SEF36526.1"/>
    <property type="molecule type" value="Genomic_DNA"/>
</dbReference>
<dbReference type="InterPro" id="IPR051049">
    <property type="entry name" value="Dienelactone_hydrolase-like"/>
</dbReference>
<proteinExistence type="predicted"/>
<dbReference type="Gene3D" id="3.40.50.1820">
    <property type="entry name" value="alpha/beta hydrolase"/>
    <property type="match status" value="1"/>
</dbReference>
<dbReference type="AlphaFoldDB" id="A0A1H5RDU3"/>
<dbReference type="STRING" id="218821.SAMN05421837_110281"/>
<accession>A0A1H5RDU3</accession>
<organism evidence="2 3">
    <name type="scientific">Amycolatopsis pretoriensis</name>
    <dbReference type="NCBI Taxonomy" id="218821"/>
    <lineage>
        <taxon>Bacteria</taxon>
        <taxon>Bacillati</taxon>
        <taxon>Actinomycetota</taxon>
        <taxon>Actinomycetes</taxon>
        <taxon>Pseudonocardiales</taxon>
        <taxon>Pseudonocardiaceae</taxon>
        <taxon>Amycolatopsis</taxon>
    </lineage>
</organism>
<dbReference type="InterPro" id="IPR029058">
    <property type="entry name" value="AB_hydrolase_fold"/>
</dbReference>
<name>A0A1H5RDU3_9PSEU</name>
<gene>
    <name evidence="2" type="ORF">SAMN05421837_110281</name>
</gene>
<dbReference type="SUPFAM" id="SSF53474">
    <property type="entry name" value="alpha/beta-Hydrolases"/>
    <property type="match status" value="1"/>
</dbReference>
<dbReference type="GO" id="GO:0016787">
    <property type="term" value="F:hydrolase activity"/>
    <property type="evidence" value="ECO:0007669"/>
    <property type="project" value="InterPro"/>
</dbReference>
<dbReference type="PANTHER" id="PTHR46623:SF6">
    <property type="entry name" value="ALPHA_BETA-HYDROLASES SUPERFAMILY PROTEIN"/>
    <property type="match status" value="1"/>
</dbReference>
<protein>
    <submittedName>
        <fullName evidence="2">Carboxymethylenebutenolidase</fullName>
    </submittedName>
</protein>
<dbReference type="PANTHER" id="PTHR46623">
    <property type="entry name" value="CARBOXYMETHYLENEBUTENOLIDASE-RELATED"/>
    <property type="match status" value="1"/>
</dbReference>
<evidence type="ECO:0000313" key="3">
    <source>
        <dbReference type="Proteomes" id="UP000198878"/>
    </source>
</evidence>
<feature type="domain" description="Dienelactone hydrolase" evidence="1">
    <location>
        <begin position="67"/>
        <end position="284"/>
    </location>
</feature>
<evidence type="ECO:0000259" key="1">
    <source>
        <dbReference type="Pfam" id="PF01738"/>
    </source>
</evidence>
<keyword evidence="3" id="KW-1185">Reference proteome</keyword>
<evidence type="ECO:0000313" key="2">
    <source>
        <dbReference type="EMBL" id="SEF36526.1"/>
    </source>
</evidence>